<comment type="similarity">
    <text evidence="2">Belongs to the short-chain dehydrogenases/reductases (SDR) family.</text>
</comment>
<organism evidence="4 5">
    <name type="scientific">Branchiostoma lanceolatum</name>
    <name type="common">Common lancelet</name>
    <name type="synonym">Amphioxus lanceolatum</name>
    <dbReference type="NCBI Taxonomy" id="7740"/>
    <lineage>
        <taxon>Eukaryota</taxon>
        <taxon>Metazoa</taxon>
        <taxon>Chordata</taxon>
        <taxon>Cephalochordata</taxon>
        <taxon>Leptocardii</taxon>
        <taxon>Amphioxiformes</taxon>
        <taxon>Branchiostomatidae</taxon>
        <taxon>Branchiostoma</taxon>
    </lineage>
</organism>
<dbReference type="PANTHER" id="PTHR42760:SF83">
    <property type="entry name" value="(3R)-3-HYDROXYACYL-COA DEHYDROGENASE"/>
    <property type="match status" value="1"/>
</dbReference>
<dbReference type="OrthoDB" id="1669814at2759"/>
<gene>
    <name evidence="4" type="primary">HSD17B8</name>
    <name evidence="4" type="ORF">BLAG_LOCUS19716</name>
</gene>
<evidence type="ECO:0000256" key="3">
    <source>
        <dbReference type="ARBA" id="ARBA00023002"/>
    </source>
</evidence>
<proteinExistence type="inferred from homology"/>
<comment type="pathway">
    <text evidence="1">Lipid metabolism; fatty acid biosynthesis.</text>
</comment>
<dbReference type="Gene3D" id="3.40.50.720">
    <property type="entry name" value="NAD(P)-binding Rossmann-like Domain"/>
    <property type="match status" value="1"/>
</dbReference>
<dbReference type="GO" id="GO:0006633">
    <property type="term" value="P:fatty acid biosynthetic process"/>
    <property type="evidence" value="ECO:0007669"/>
    <property type="project" value="TreeGrafter"/>
</dbReference>
<accession>A0A8J9ZYZ7</accession>
<dbReference type="Pfam" id="PF13561">
    <property type="entry name" value="adh_short_C2"/>
    <property type="match status" value="1"/>
</dbReference>
<evidence type="ECO:0000256" key="1">
    <source>
        <dbReference type="ARBA" id="ARBA00005194"/>
    </source>
</evidence>
<dbReference type="PANTHER" id="PTHR42760">
    <property type="entry name" value="SHORT-CHAIN DEHYDROGENASES/REDUCTASES FAMILY MEMBER"/>
    <property type="match status" value="1"/>
</dbReference>
<dbReference type="GO" id="GO:0016616">
    <property type="term" value="F:oxidoreductase activity, acting on the CH-OH group of donors, NAD or NADP as acceptor"/>
    <property type="evidence" value="ECO:0007669"/>
    <property type="project" value="TreeGrafter"/>
</dbReference>
<evidence type="ECO:0000313" key="5">
    <source>
        <dbReference type="Proteomes" id="UP000838412"/>
    </source>
</evidence>
<evidence type="ECO:0000256" key="2">
    <source>
        <dbReference type="ARBA" id="ARBA00006484"/>
    </source>
</evidence>
<dbReference type="InterPro" id="IPR002347">
    <property type="entry name" value="SDR_fam"/>
</dbReference>
<dbReference type="SUPFAM" id="SSF51735">
    <property type="entry name" value="NAD(P)-binding Rossmann-fold domains"/>
    <property type="match status" value="1"/>
</dbReference>
<dbReference type="FunFam" id="3.40.50.720:FF:000084">
    <property type="entry name" value="Short-chain dehydrogenase reductase"/>
    <property type="match status" value="1"/>
</dbReference>
<dbReference type="InterPro" id="IPR036291">
    <property type="entry name" value="NAD(P)-bd_dom_sf"/>
</dbReference>
<dbReference type="PRINTS" id="PR00081">
    <property type="entry name" value="GDHRDH"/>
</dbReference>
<name>A0A8J9ZYZ7_BRALA</name>
<dbReference type="Proteomes" id="UP000838412">
    <property type="component" value="Chromosome 5"/>
</dbReference>
<dbReference type="EMBL" id="OV696690">
    <property type="protein sequence ID" value="CAH1265926.1"/>
    <property type="molecule type" value="Genomic_DNA"/>
</dbReference>
<keyword evidence="5" id="KW-1185">Reference proteome</keyword>
<dbReference type="AlphaFoldDB" id="A0A8J9ZYZ7"/>
<reference evidence="4" key="1">
    <citation type="submission" date="2022-01" db="EMBL/GenBank/DDBJ databases">
        <authorList>
            <person name="Braso-Vives M."/>
        </authorList>
    </citation>
    <scope>NUCLEOTIDE SEQUENCE</scope>
</reference>
<dbReference type="GO" id="GO:0048038">
    <property type="term" value="F:quinone binding"/>
    <property type="evidence" value="ECO:0007669"/>
    <property type="project" value="TreeGrafter"/>
</dbReference>
<keyword evidence="3" id="KW-0560">Oxidoreductase</keyword>
<sequence>MAEGGKGRLAGKLALVTAGGGGIGRAVCQAFAREGAKVVVSDINGAAAKETLKSLEGDPSSHRDYVADVSSSEDKMLDFVCNEYKAAPNVVAQIAGGSNLGIGPILELSEEAFDETIRVNVKGTFLVVQAAARAMLKHNVQKGSIITIGSLVANEYFIVKDPTGNTVSPYGAAKAGVVQLTRIAALELARHGIRFNAVLPGPIATPALMKSAEHVPEETFKQWVNSPLGRPGEPTEVANLFIFLASEESSFVNGAAIEISGQYAICM</sequence>
<evidence type="ECO:0000313" key="4">
    <source>
        <dbReference type="EMBL" id="CAH1265926.1"/>
    </source>
</evidence>
<protein>
    <submittedName>
        <fullName evidence="4">HSD17B8 protein</fullName>
    </submittedName>
</protein>